<dbReference type="Proteomes" id="UP000265509">
    <property type="component" value="Unassembled WGS sequence"/>
</dbReference>
<accession>A0A3L7DZ39</accession>
<comment type="caution">
    <text evidence="1">The sequence shown here is derived from an EMBL/GenBank/DDBJ whole genome shotgun (WGS) entry which is preliminary data.</text>
</comment>
<sequence length="99" mass="9663">MKAGTRMKSAVCATEVMVIAAPGGEIDVTCGGASMIGSADTAEGGTVDAAHADGTLLGKRYVNAAGDLELLCVKPGDGSLAVGGEALVLKEAKALPSSD</sequence>
<name>A0A3L7DZ39_9GAMM</name>
<proteinExistence type="predicted"/>
<gene>
    <name evidence="1" type="ORF">DWB85_14440</name>
</gene>
<dbReference type="EMBL" id="QRAN01000016">
    <property type="protein sequence ID" value="RLQ21122.1"/>
    <property type="molecule type" value="Genomic_DNA"/>
</dbReference>
<dbReference type="AlphaFoldDB" id="A0A3L7DZ39"/>
<evidence type="ECO:0000313" key="2">
    <source>
        <dbReference type="Proteomes" id="UP000265509"/>
    </source>
</evidence>
<reference evidence="1 2" key="1">
    <citation type="submission" date="2018-07" db="EMBL/GenBank/DDBJ databases">
        <title>Halioglobus sp. genome submission.</title>
        <authorList>
            <person name="Ye M.-Q."/>
            <person name="Du Z.-J."/>
        </authorList>
    </citation>
    <scope>NUCLEOTIDE SEQUENCE [LARGE SCALE GENOMIC DNA]</scope>
    <source>
        <strain evidence="1 2">U0301</strain>
    </source>
</reference>
<organism evidence="1 2">
    <name type="scientific">Seongchinamella sediminis</name>
    <dbReference type="NCBI Taxonomy" id="2283635"/>
    <lineage>
        <taxon>Bacteria</taxon>
        <taxon>Pseudomonadati</taxon>
        <taxon>Pseudomonadota</taxon>
        <taxon>Gammaproteobacteria</taxon>
        <taxon>Cellvibrionales</taxon>
        <taxon>Halieaceae</taxon>
        <taxon>Seongchinamella</taxon>
    </lineage>
</organism>
<keyword evidence="2" id="KW-1185">Reference proteome</keyword>
<evidence type="ECO:0000313" key="1">
    <source>
        <dbReference type="EMBL" id="RLQ21122.1"/>
    </source>
</evidence>
<dbReference type="OrthoDB" id="7478453at2"/>
<protein>
    <submittedName>
        <fullName evidence="1">Uncharacterized protein</fullName>
    </submittedName>
</protein>